<dbReference type="EMBL" id="QLNP01000062">
    <property type="protein sequence ID" value="RAM38240.1"/>
    <property type="molecule type" value="Genomic_DNA"/>
</dbReference>
<dbReference type="OrthoDB" id="9803913at2"/>
<evidence type="ECO:0000259" key="3">
    <source>
        <dbReference type="SMART" id="SM00479"/>
    </source>
</evidence>
<organism evidence="4 5">
    <name type="scientific">Arthrobacter globiformis</name>
    <dbReference type="NCBI Taxonomy" id="1665"/>
    <lineage>
        <taxon>Bacteria</taxon>
        <taxon>Bacillati</taxon>
        <taxon>Actinomycetota</taxon>
        <taxon>Actinomycetes</taxon>
        <taxon>Micrococcales</taxon>
        <taxon>Micrococcaceae</taxon>
        <taxon>Arthrobacter</taxon>
    </lineage>
</organism>
<comment type="caution">
    <text evidence="4">The sequence shown here is derived from an EMBL/GenBank/DDBJ whole genome shotgun (WGS) entry which is preliminary data.</text>
</comment>
<sequence>MSGISFTAIDFETANSHRGSACAVGLVKVRDGHIVDTASWLIKPPPGIDDFDPVHVELHGIAEPDVQDAADWEMSLEGILQFVSEDPIVAFDAAYAASVMRKTTEHQNLDLPAKDFYCALHLAEDHLALPRHRLSDVLAALDLPPVERHEPRAHALACARIVLAIAARRGFTTLAEVWEGPTTAIGKRRRGRRVRTDSDPETETPDGGPHLIADNGGTAETGSADLLQLSRTEPELPDFERLNFERSDIECPDFDRIEPSATGKPRAAKRAFRAAAGLVLFALGVAAAVGLAYLTGLTIRYVAAGQAVTAALTLAAAAAAMWAIWASITRGWHRLRPGN</sequence>
<feature type="transmembrane region" description="Helical" evidence="2">
    <location>
        <begin position="274"/>
        <end position="295"/>
    </location>
</feature>
<gene>
    <name evidence="4" type="ORF">DBZ45_04265</name>
</gene>
<dbReference type="GO" id="GO:0004527">
    <property type="term" value="F:exonuclease activity"/>
    <property type="evidence" value="ECO:0007669"/>
    <property type="project" value="UniProtKB-ARBA"/>
</dbReference>
<keyword evidence="2" id="KW-0472">Membrane</keyword>
<dbReference type="GO" id="GO:0003676">
    <property type="term" value="F:nucleic acid binding"/>
    <property type="evidence" value="ECO:0007669"/>
    <property type="project" value="InterPro"/>
</dbReference>
<dbReference type="InterPro" id="IPR013520">
    <property type="entry name" value="Ribonucl_H"/>
</dbReference>
<reference evidence="4 5" key="1">
    <citation type="submission" date="2018-04" db="EMBL/GenBank/DDBJ databases">
        <title>Bacteria isolated from cave deposits of Manipur.</title>
        <authorList>
            <person name="Sahoo D."/>
            <person name="Sarangthem I."/>
            <person name="Nandeibam J."/>
        </authorList>
    </citation>
    <scope>NUCLEOTIDE SEQUENCE [LARGE SCALE GENOMIC DNA]</scope>
    <source>
        <strain evidence="5">mrc11</strain>
    </source>
</reference>
<dbReference type="AlphaFoldDB" id="A0A328HLZ5"/>
<feature type="domain" description="Exonuclease" evidence="3">
    <location>
        <begin position="5"/>
        <end position="171"/>
    </location>
</feature>
<evidence type="ECO:0000256" key="1">
    <source>
        <dbReference type="SAM" id="MobiDB-lite"/>
    </source>
</evidence>
<keyword evidence="2" id="KW-0812">Transmembrane</keyword>
<dbReference type="SMART" id="SM00479">
    <property type="entry name" value="EXOIII"/>
    <property type="match status" value="1"/>
</dbReference>
<dbReference type="InterPro" id="IPR012337">
    <property type="entry name" value="RNaseH-like_sf"/>
</dbReference>
<name>A0A328HLZ5_ARTGO</name>
<dbReference type="InterPro" id="IPR036397">
    <property type="entry name" value="RNaseH_sf"/>
</dbReference>
<proteinExistence type="predicted"/>
<dbReference type="Gene3D" id="3.30.420.10">
    <property type="entry name" value="Ribonuclease H-like superfamily/Ribonuclease H"/>
    <property type="match status" value="1"/>
</dbReference>
<dbReference type="SUPFAM" id="SSF53098">
    <property type="entry name" value="Ribonuclease H-like"/>
    <property type="match status" value="1"/>
</dbReference>
<dbReference type="RefSeq" id="WP_111902710.1">
    <property type="nucleotide sequence ID" value="NZ_QLNP01000062.1"/>
</dbReference>
<accession>A0A328HLZ5</accession>
<feature type="transmembrane region" description="Helical" evidence="2">
    <location>
        <begin position="301"/>
        <end position="326"/>
    </location>
</feature>
<protein>
    <recommendedName>
        <fullName evidence="3">Exonuclease domain-containing protein</fullName>
    </recommendedName>
</protein>
<keyword evidence="2" id="KW-1133">Transmembrane helix</keyword>
<evidence type="ECO:0000313" key="4">
    <source>
        <dbReference type="EMBL" id="RAM38240.1"/>
    </source>
</evidence>
<feature type="region of interest" description="Disordered" evidence="1">
    <location>
        <begin position="186"/>
        <end position="217"/>
    </location>
</feature>
<evidence type="ECO:0000313" key="5">
    <source>
        <dbReference type="Proteomes" id="UP000249166"/>
    </source>
</evidence>
<evidence type="ECO:0000256" key="2">
    <source>
        <dbReference type="SAM" id="Phobius"/>
    </source>
</evidence>
<dbReference type="Proteomes" id="UP000249166">
    <property type="component" value="Unassembled WGS sequence"/>
</dbReference>